<organism evidence="2">
    <name type="scientific">marine metagenome</name>
    <dbReference type="NCBI Taxonomy" id="408172"/>
    <lineage>
        <taxon>unclassified sequences</taxon>
        <taxon>metagenomes</taxon>
        <taxon>ecological metagenomes</taxon>
    </lineage>
</organism>
<proteinExistence type="predicted"/>
<feature type="domain" description="Methyltransferase" evidence="1">
    <location>
        <begin position="46"/>
        <end position="153"/>
    </location>
</feature>
<dbReference type="PANTHER" id="PTHR45128">
    <property type="entry name" value="METHYLTRANSFERASE TYPE 11"/>
    <property type="match status" value="1"/>
</dbReference>
<sequence length="330" mass="38116">MDTASKNVSYMYKKFPYPFPSSKTKNVNELLNLFKIFSLENKFNFDNKNVLDAGTGTGHRIVNVALNYKKTHFLGLDFSKKSIQFAQKLAKKNQAVNIKFHVANLLKKIDSKQKFDVVLSMGVLHHLSNPDKGLKNILSVLEKNGILFLYLYGKLGAHQRMRKKKIISLLLKNKTNYEEGIKLVKEMKFDTFEYGWDIDYKNELEKNSVIVDAYLHTNEKLYDFDDIDTLMQNSGLFGYAIFGITTKTQGLLFTTKINSKGKLKIPYSDINKFLSSKRALKYFNSLDIKNKCKIIELFYEPNGYTVIGLTKKMYDSMGTNNRIRQNFVKC</sequence>
<evidence type="ECO:0000259" key="1">
    <source>
        <dbReference type="Pfam" id="PF13847"/>
    </source>
</evidence>
<reference evidence="2" key="1">
    <citation type="submission" date="2018-05" db="EMBL/GenBank/DDBJ databases">
        <authorList>
            <person name="Lanie J.A."/>
            <person name="Ng W.-L."/>
            <person name="Kazmierczak K.M."/>
            <person name="Andrzejewski T.M."/>
            <person name="Davidsen T.M."/>
            <person name="Wayne K.J."/>
            <person name="Tettelin H."/>
            <person name="Glass J.I."/>
            <person name="Rusch D."/>
            <person name="Podicherti R."/>
            <person name="Tsui H.-C.T."/>
            <person name="Winkler M.E."/>
        </authorList>
    </citation>
    <scope>NUCLEOTIDE SEQUENCE</scope>
</reference>
<dbReference type="InterPro" id="IPR053173">
    <property type="entry name" value="SAM-binding_MTase"/>
</dbReference>
<dbReference type="Pfam" id="PF13847">
    <property type="entry name" value="Methyltransf_31"/>
    <property type="match status" value="1"/>
</dbReference>
<dbReference type="InterPro" id="IPR025714">
    <property type="entry name" value="Methyltranfer_dom"/>
</dbReference>
<gene>
    <name evidence="2" type="ORF">METZ01_LOCUS73789</name>
</gene>
<dbReference type="Gene3D" id="3.40.50.150">
    <property type="entry name" value="Vaccinia Virus protein VP39"/>
    <property type="match status" value="1"/>
</dbReference>
<dbReference type="SUPFAM" id="SSF53335">
    <property type="entry name" value="S-adenosyl-L-methionine-dependent methyltransferases"/>
    <property type="match status" value="1"/>
</dbReference>
<name>A0A381TY56_9ZZZZ</name>
<protein>
    <recommendedName>
        <fullName evidence="1">Methyltransferase domain-containing protein</fullName>
    </recommendedName>
</protein>
<dbReference type="CDD" id="cd02440">
    <property type="entry name" value="AdoMet_MTases"/>
    <property type="match status" value="1"/>
</dbReference>
<dbReference type="InterPro" id="IPR029063">
    <property type="entry name" value="SAM-dependent_MTases_sf"/>
</dbReference>
<dbReference type="AlphaFoldDB" id="A0A381TY56"/>
<dbReference type="PANTHER" id="PTHR45128:SF1">
    <property type="entry name" value="S-ADENOSYLMETHIONINE-DEPENDENT METHYLTRANSFERASE RV2258C"/>
    <property type="match status" value="1"/>
</dbReference>
<accession>A0A381TY56</accession>
<dbReference type="EMBL" id="UINC01005376">
    <property type="protein sequence ID" value="SVA20935.1"/>
    <property type="molecule type" value="Genomic_DNA"/>
</dbReference>
<evidence type="ECO:0000313" key="2">
    <source>
        <dbReference type="EMBL" id="SVA20935.1"/>
    </source>
</evidence>